<dbReference type="RefSeq" id="WP_345923747.1">
    <property type="nucleotide sequence ID" value="NZ_JBDIVF010000001.1"/>
</dbReference>
<gene>
    <name evidence="2" type="ORF">ABVT11_10140</name>
</gene>
<name>A0ABV2CQQ0_9RHOO</name>
<evidence type="ECO:0000259" key="1">
    <source>
        <dbReference type="Pfam" id="PF07866"/>
    </source>
</evidence>
<sequence length="78" mass="9055">MSDEKLPPLPQLPAGHYRHYKGGEYELIGIARHSETLEPMVVYRPLYNDTGLWIRPFAMFVETVEVKGQRQPRFARIG</sequence>
<protein>
    <submittedName>
        <fullName evidence="2">DUF1653 domain-containing protein</fullName>
    </submittedName>
</protein>
<evidence type="ECO:0000313" key="3">
    <source>
        <dbReference type="Proteomes" id="UP001548590"/>
    </source>
</evidence>
<dbReference type="InterPro" id="IPR037135">
    <property type="entry name" value="DUF1653-like_dom_sf"/>
</dbReference>
<comment type="caution">
    <text evidence="2">The sequence shown here is derived from an EMBL/GenBank/DDBJ whole genome shotgun (WGS) entry which is preliminary data.</text>
</comment>
<keyword evidence="3" id="KW-1185">Reference proteome</keyword>
<dbReference type="Gene3D" id="2.30.30.320">
    <property type="entry name" value="DUF1653-like domain"/>
    <property type="match status" value="1"/>
</dbReference>
<dbReference type="EMBL" id="JBEWLZ010000004">
    <property type="protein sequence ID" value="MET1490188.1"/>
    <property type="molecule type" value="Genomic_DNA"/>
</dbReference>
<accession>A0ABV2CQQ0</accession>
<dbReference type="Pfam" id="PF07866">
    <property type="entry name" value="DUF1653"/>
    <property type="match status" value="1"/>
</dbReference>
<dbReference type="InterPro" id="IPR023387">
    <property type="entry name" value="DUF1653-like_dom"/>
</dbReference>
<organism evidence="2 3">
    <name type="scientific">Uliginosibacterium paludis</name>
    <dbReference type="NCBI Taxonomy" id="1615952"/>
    <lineage>
        <taxon>Bacteria</taxon>
        <taxon>Pseudomonadati</taxon>
        <taxon>Pseudomonadota</taxon>
        <taxon>Betaproteobacteria</taxon>
        <taxon>Rhodocyclales</taxon>
        <taxon>Zoogloeaceae</taxon>
        <taxon>Uliginosibacterium</taxon>
    </lineage>
</organism>
<dbReference type="Proteomes" id="UP001548590">
    <property type="component" value="Unassembled WGS sequence"/>
</dbReference>
<proteinExistence type="predicted"/>
<reference evidence="2 3" key="1">
    <citation type="submission" date="2024-07" db="EMBL/GenBank/DDBJ databases">
        <title>Uliginosibacterium paludis KCTC:42655.</title>
        <authorList>
            <person name="Kim M.K."/>
        </authorList>
    </citation>
    <scope>NUCLEOTIDE SEQUENCE [LARGE SCALE GENOMIC DNA]</scope>
    <source>
        <strain evidence="2 3">KCTC 42655</strain>
    </source>
</reference>
<feature type="domain" description="DUF1653" evidence="1">
    <location>
        <begin position="15"/>
        <end position="75"/>
    </location>
</feature>
<evidence type="ECO:0000313" key="2">
    <source>
        <dbReference type="EMBL" id="MET1490188.1"/>
    </source>
</evidence>